<evidence type="ECO:0000313" key="2">
    <source>
        <dbReference type="EMBL" id="KAK6948659.1"/>
    </source>
</evidence>
<dbReference type="Proteomes" id="UP001369815">
    <property type="component" value="Unassembled WGS sequence"/>
</dbReference>
<feature type="signal peptide" evidence="1">
    <location>
        <begin position="1"/>
        <end position="17"/>
    </location>
</feature>
<dbReference type="EMBL" id="JBANMG010000010">
    <property type="protein sequence ID" value="KAK6948659.1"/>
    <property type="molecule type" value="Genomic_DNA"/>
</dbReference>
<name>A0AAX6M7N2_9PEZI</name>
<keyword evidence="3" id="KW-1185">Reference proteome</keyword>
<keyword evidence="1" id="KW-0732">Signal</keyword>
<sequence>MLTFSFLLLCCGLLVSAQEKHVRVSAVHHKREAGSCEQNYGEGSQLCGGEGSTFCFNPKIGQGEDLETCARNAGFTLPGSASVSNMTAEPHVVANVTTVAGPTITVLPFLKESSTPIPKIVDIQNNSCSFVTPANVNTPVPVPTLISHTNTTTPSTIQVSSAVKRAGISTGSVTLLSLLSILAVVLLDLVISPR</sequence>
<accession>A0AAX6M7N2</accession>
<evidence type="ECO:0000313" key="3">
    <source>
        <dbReference type="Proteomes" id="UP001369815"/>
    </source>
</evidence>
<feature type="chain" id="PRO_5043567887" evidence="1">
    <location>
        <begin position="18"/>
        <end position="194"/>
    </location>
</feature>
<comment type="caution">
    <text evidence="2">The sequence shown here is derived from an EMBL/GenBank/DDBJ whole genome shotgun (WGS) entry which is preliminary data.</text>
</comment>
<protein>
    <submittedName>
        <fullName evidence="2">Uncharacterized protein</fullName>
    </submittedName>
</protein>
<evidence type="ECO:0000256" key="1">
    <source>
        <dbReference type="SAM" id="SignalP"/>
    </source>
</evidence>
<organism evidence="2 3">
    <name type="scientific">Daldinia eschscholtzii</name>
    <dbReference type="NCBI Taxonomy" id="292717"/>
    <lineage>
        <taxon>Eukaryota</taxon>
        <taxon>Fungi</taxon>
        <taxon>Dikarya</taxon>
        <taxon>Ascomycota</taxon>
        <taxon>Pezizomycotina</taxon>
        <taxon>Sordariomycetes</taxon>
        <taxon>Xylariomycetidae</taxon>
        <taxon>Xylariales</taxon>
        <taxon>Hypoxylaceae</taxon>
        <taxon>Daldinia</taxon>
    </lineage>
</organism>
<dbReference type="AlphaFoldDB" id="A0AAX6M7N2"/>
<gene>
    <name evidence="2" type="ORF">Daesc_010429</name>
</gene>
<proteinExistence type="predicted"/>
<reference evidence="2 3" key="1">
    <citation type="journal article" date="2024" name="Front Chem Biol">
        <title>Unveiling the potential of Daldinia eschscholtzii MFLUCC 19-0629 through bioactivity and bioinformatics studies for enhanced sustainable agriculture production.</title>
        <authorList>
            <person name="Brooks S."/>
            <person name="Weaver J.A."/>
            <person name="Klomchit A."/>
            <person name="Alharthi S.A."/>
            <person name="Onlamun T."/>
            <person name="Nurani R."/>
            <person name="Vong T.K."/>
            <person name="Alberti F."/>
            <person name="Greco C."/>
        </authorList>
    </citation>
    <scope>NUCLEOTIDE SEQUENCE [LARGE SCALE GENOMIC DNA]</scope>
    <source>
        <strain evidence="2">MFLUCC 19-0629</strain>
    </source>
</reference>